<keyword evidence="3" id="KW-0547">Nucleotide-binding</keyword>
<sequence>MCRTFSKGKRLRRTEHPTVTALDRVSFSVPTGETHGILGPNGAGKTTLIKILSTMLVPTSGRAVVAGHDVVSQTDVVRRRIGMVFGGDRGLYDRISARQNLAFWATLYRVDPRRVDARAAMLLERVGLTDRADEPVERFSRGMRQRLHLARGLVGDPSVLFLDEPTVGMDPVAAREFRSLVGELRAEGRTILLTTHDMGEAEALCDRVTLVDHGRVLVTENTADVGRTLGEPQGIDIVLAPHQSETLESLSKLPEVRSVERLSGAHAFRVHTEPPASVETVMRWLVDHGVLSLQVRPPTLEEVYVRLIGKRGLTV</sequence>
<evidence type="ECO:0000256" key="3">
    <source>
        <dbReference type="ARBA" id="ARBA00022741"/>
    </source>
</evidence>
<dbReference type="InterPro" id="IPR027417">
    <property type="entry name" value="P-loop_NTPase"/>
</dbReference>
<keyword evidence="2" id="KW-0813">Transport</keyword>
<evidence type="ECO:0000256" key="1">
    <source>
        <dbReference type="ARBA" id="ARBA00004202"/>
    </source>
</evidence>
<evidence type="ECO:0000313" key="7">
    <source>
        <dbReference type="EMBL" id="KOG58390.1"/>
    </source>
</evidence>
<organism evidence="7 8">
    <name type="scientific">Streptomyces varsoviensis</name>
    <dbReference type="NCBI Taxonomy" id="67373"/>
    <lineage>
        <taxon>Bacteria</taxon>
        <taxon>Bacillati</taxon>
        <taxon>Actinomycetota</taxon>
        <taxon>Actinomycetes</taxon>
        <taxon>Kitasatosporales</taxon>
        <taxon>Streptomycetaceae</taxon>
        <taxon>Streptomyces</taxon>
    </lineage>
</organism>
<feature type="domain" description="ABC transporter" evidence="6">
    <location>
        <begin position="6"/>
        <end position="238"/>
    </location>
</feature>
<keyword evidence="5" id="KW-0046">Antibiotic resistance</keyword>
<comment type="subcellular location">
    <subcellularLocation>
        <location evidence="1">Cell membrane</location>
        <topology evidence="1">Peripheral membrane protein</topology>
    </subcellularLocation>
</comment>
<dbReference type="EMBL" id="LGUT01004175">
    <property type="protein sequence ID" value="KOG58390.1"/>
    <property type="molecule type" value="Genomic_DNA"/>
</dbReference>
<dbReference type="InterPro" id="IPR003593">
    <property type="entry name" value="AAA+_ATPase"/>
</dbReference>
<proteinExistence type="predicted"/>
<evidence type="ECO:0000256" key="5">
    <source>
        <dbReference type="ARBA" id="ARBA00023251"/>
    </source>
</evidence>
<name>A0ABR5IT58_9ACTN</name>
<protein>
    <submittedName>
        <fullName evidence="7">ABC transporter</fullName>
    </submittedName>
</protein>
<dbReference type="PANTHER" id="PTHR42711:SF18">
    <property type="entry name" value="ABC TRANSPORTER, ATP-BINDING PROTEIN"/>
    <property type="match status" value="1"/>
</dbReference>
<dbReference type="Gene3D" id="3.40.50.300">
    <property type="entry name" value="P-loop containing nucleotide triphosphate hydrolases"/>
    <property type="match status" value="1"/>
</dbReference>
<dbReference type="Pfam" id="PF00005">
    <property type="entry name" value="ABC_tran"/>
    <property type="match status" value="1"/>
</dbReference>
<dbReference type="SUPFAM" id="SSF52540">
    <property type="entry name" value="P-loop containing nucleoside triphosphate hydrolases"/>
    <property type="match status" value="1"/>
</dbReference>
<evidence type="ECO:0000259" key="6">
    <source>
        <dbReference type="PROSITE" id="PS50893"/>
    </source>
</evidence>
<dbReference type="Proteomes" id="UP000037020">
    <property type="component" value="Unassembled WGS sequence"/>
</dbReference>
<dbReference type="InterPro" id="IPR050763">
    <property type="entry name" value="ABC_transporter_ATP-binding"/>
</dbReference>
<accession>A0ABR5IT58</accession>
<evidence type="ECO:0000256" key="2">
    <source>
        <dbReference type="ARBA" id="ARBA00022448"/>
    </source>
</evidence>
<comment type="caution">
    <text evidence="7">The sequence shown here is derived from an EMBL/GenBank/DDBJ whole genome shotgun (WGS) entry which is preliminary data.</text>
</comment>
<reference evidence="7 8" key="1">
    <citation type="submission" date="2015-07" db="EMBL/GenBank/DDBJ databases">
        <authorList>
            <person name="Ju K.-S."/>
            <person name="Doroghazi J.R."/>
            <person name="Metcalf W.W."/>
        </authorList>
    </citation>
    <scope>NUCLEOTIDE SEQUENCE [LARGE SCALE GENOMIC DNA]</scope>
    <source>
        <strain evidence="7 8">NRRL B-3589</strain>
    </source>
</reference>
<dbReference type="InterPro" id="IPR003439">
    <property type="entry name" value="ABC_transporter-like_ATP-bd"/>
</dbReference>
<dbReference type="PROSITE" id="PS50893">
    <property type="entry name" value="ABC_TRANSPORTER_2"/>
    <property type="match status" value="1"/>
</dbReference>
<evidence type="ECO:0000256" key="4">
    <source>
        <dbReference type="ARBA" id="ARBA00022840"/>
    </source>
</evidence>
<evidence type="ECO:0000313" key="8">
    <source>
        <dbReference type="Proteomes" id="UP000037020"/>
    </source>
</evidence>
<dbReference type="PANTHER" id="PTHR42711">
    <property type="entry name" value="ABC TRANSPORTER ATP-BINDING PROTEIN"/>
    <property type="match status" value="1"/>
</dbReference>
<gene>
    <name evidence="7" type="ORF">ADK38_42845</name>
</gene>
<dbReference type="SMART" id="SM00382">
    <property type="entry name" value="AAA"/>
    <property type="match status" value="1"/>
</dbReference>
<keyword evidence="4" id="KW-0067">ATP-binding</keyword>
<keyword evidence="8" id="KW-1185">Reference proteome</keyword>